<keyword evidence="6 16" id="KW-0479">Metal-binding</keyword>
<evidence type="ECO:0000256" key="2">
    <source>
        <dbReference type="ARBA" id="ARBA00001936"/>
    </source>
</evidence>
<feature type="binding site" evidence="17">
    <location>
        <position position="1137"/>
    </location>
    <ligand>
        <name>ATP</name>
        <dbReference type="ChEBI" id="CHEBI:30616"/>
    </ligand>
</feature>
<name>A0A7M7N5L5_STRPU</name>
<dbReference type="KEGG" id="spu:575180"/>
<dbReference type="CDD" id="cd07302">
    <property type="entry name" value="CHD"/>
    <property type="match status" value="2"/>
</dbReference>
<dbReference type="PANTHER" id="PTHR45627">
    <property type="entry name" value="ADENYLATE CYCLASE TYPE 1"/>
    <property type="match status" value="1"/>
</dbReference>
<keyword evidence="10 16" id="KW-0460">Magnesium</keyword>
<comment type="cofactor">
    <cofactor evidence="18">
        <name>Mg(2+)</name>
        <dbReference type="ChEBI" id="CHEBI:18420"/>
    </cofactor>
    <cofactor evidence="18">
        <name>Mn(2+)</name>
        <dbReference type="ChEBI" id="CHEBI:29035"/>
    </cofactor>
    <text evidence="18">Binds 2 magnesium ions per subunit. Is also active with manganese (in vitro).</text>
</comment>
<dbReference type="RefSeq" id="XP_030831597.1">
    <property type="nucleotide sequence ID" value="XM_030975737.1"/>
</dbReference>
<keyword evidence="14" id="KW-0325">Glycoprotein</keyword>
<keyword evidence="18" id="KW-0464">Manganese</keyword>
<evidence type="ECO:0000256" key="9">
    <source>
        <dbReference type="ARBA" id="ARBA00022840"/>
    </source>
</evidence>
<keyword evidence="13 16" id="KW-0472">Membrane</keyword>
<evidence type="ECO:0000256" key="6">
    <source>
        <dbReference type="ARBA" id="ARBA00022723"/>
    </source>
</evidence>
<feature type="binding site" evidence="17">
    <location>
        <begin position="1090"/>
        <end position="1092"/>
    </location>
    <ligand>
        <name>ATP</name>
        <dbReference type="ChEBI" id="CHEBI:30616"/>
    </ligand>
</feature>
<evidence type="ECO:0000256" key="1">
    <source>
        <dbReference type="ARBA" id="ARBA00001593"/>
    </source>
</evidence>
<dbReference type="InterPro" id="IPR018297">
    <property type="entry name" value="A/G_cyclase_CS"/>
</dbReference>
<dbReference type="Pfam" id="PF16214">
    <property type="entry name" value="AC_N"/>
    <property type="match status" value="1"/>
</dbReference>
<feature type="transmembrane region" description="Helical" evidence="20">
    <location>
        <begin position="851"/>
        <end position="872"/>
    </location>
</feature>
<keyword evidence="11 20" id="KW-1133">Transmembrane helix</keyword>
<sequence>MFKLRSSSFRRKNPTMKQEYYQMGQVHGDVISFGSLDDFFRERGNTIDHGGWSLRHLRDKFRQMDVESLYTKYCAQLRKWLLSMLCLLAMAQVGALIGLFLFYAEHFDQVLGRAASLIGATFLLTCLLALSCLEFIVPRFSSPLALFLWLILLISTYTIQIMRPAHVPTDGVGLVLFTTLAVHTMLPVSHIVAVVIGALTCLPHVILSAILGSHDEPIDKLLKILSNIVMFVCVNFIGVCHKHLLDVAQRRTFLDTRSCIESRIKLEHEQAQQERLLLSVLPAHLAYEMKTEMMARVRDPTMSPISHRPSSSTHFHSLYVKRHKNVSILYADIVGFTALASECSPPELVKTLNELFGRFDQLAEEFDCMRIKILGDCYYCVSGLPISRPTHAINCVEMGLAMCEAIKTVRDATSVDVNMRVGVHTGNVLCGVLGLRKWQYDVWSHDVTLANHMESCGVPGRVHITQATLDNLGLKYEVEPGRGHERSEYLRDMNIETFFIVNPKSSANTVEETQATTLEIKPRGKTSRRMAQFLESWSGADKPFQQIATMPVPKSVGLTGIYAMNACLVPFTLMDHNTRIHRQSIIFDKRVNERMVEAIEAINSRKPWSRSEDIHRGTMFFRESHYEKKFMLLHDASFKYYMLCVFIVFACLVISQLLTQPKRPLMFAVFSTTCLILLFLILIAMAQYMKCHAKLSMMWLERLVQARWWLRRLMAGIAMVTLLLISVINLVECKTVRECSANQTGSYKPHTVYQTMTSTTNLVNLSSSPPGNSSSIGSDDKPICSLPAIYPLCSMLALQTCLLFLQVGVSVKAFIMILGLVANAIVLHYTHRSVFDCADMDLLYREEFHHYIPTRILMTVQLVLLVVMLVLIDRRIEYTARLGFLWQMKYRVEREEVETMESLNKVLLENMLPSHVAQHFVKQRMKSDYLGDPTQDLSLWQTGLLGSSGDELYHQSYNLIAVMFASIPNFKEFYTETDVNNEGLECLRLLNEIIADFDELLSKPKYSCVEKIKTIGSTYMSAAGLKQPESGVSTKQSLYYVGVLTEFAMALQDKLEQLNKQAFNDFKLRIGINHGPVVAGVIGARKPQYDIWGNTVNVASRMDTTGMIGEIQVTEETANVLMELGFTCETRGIISVKGKGKLKTYIVRRMSRSISQSTNLSSALS</sequence>
<evidence type="ECO:0000259" key="21">
    <source>
        <dbReference type="PROSITE" id="PS50125"/>
    </source>
</evidence>
<comment type="cofactor">
    <cofactor evidence="2">
        <name>Mn(2+)</name>
        <dbReference type="ChEBI" id="CHEBI:29035"/>
    </cofactor>
</comment>
<dbReference type="EC" id="4.6.1.1" evidence="4 16"/>
<dbReference type="GO" id="GO:0004016">
    <property type="term" value="F:adenylate cyclase activity"/>
    <property type="evidence" value="ECO:0000318"/>
    <property type="project" value="GO_Central"/>
</dbReference>
<organism evidence="22 23">
    <name type="scientific">Strongylocentrotus purpuratus</name>
    <name type="common">Purple sea urchin</name>
    <dbReference type="NCBI Taxonomy" id="7668"/>
    <lineage>
        <taxon>Eukaryota</taxon>
        <taxon>Metazoa</taxon>
        <taxon>Echinodermata</taxon>
        <taxon>Eleutherozoa</taxon>
        <taxon>Echinozoa</taxon>
        <taxon>Echinoidea</taxon>
        <taxon>Euechinoidea</taxon>
        <taxon>Echinacea</taxon>
        <taxon>Camarodonta</taxon>
        <taxon>Echinidea</taxon>
        <taxon>Strongylocentrotidae</taxon>
        <taxon>Strongylocentrotus</taxon>
    </lineage>
</organism>
<feature type="domain" description="Guanylate cyclase" evidence="21">
    <location>
        <begin position="327"/>
        <end position="454"/>
    </location>
</feature>
<evidence type="ECO:0000256" key="11">
    <source>
        <dbReference type="ARBA" id="ARBA00022989"/>
    </source>
</evidence>
<comment type="function">
    <text evidence="16">Catalyzes the formation of the signaling molecule cAMP in response to G-protein signaling.</text>
</comment>
<feature type="transmembrane region" description="Helical" evidence="20">
    <location>
        <begin position="638"/>
        <end position="659"/>
    </location>
</feature>
<evidence type="ECO:0000256" key="19">
    <source>
        <dbReference type="RuleBase" id="RU000405"/>
    </source>
</evidence>
<dbReference type="SMART" id="SM00044">
    <property type="entry name" value="CYCc"/>
    <property type="match status" value="2"/>
</dbReference>
<evidence type="ECO:0000313" key="23">
    <source>
        <dbReference type="Proteomes" id="UP000007110"/>
    </source>
</evidence>
<evidence type="ECO:0000256" key="3">
    <source>
        <dbReference type="ARBA" id="ARBA00004141"/>
    </source>
</evidence>
<dbReference type="GO" id="GO:0005524">
    <property type="term" value="F:ATP binding"/>
    <property type="evidence" value="ECO:0007669"/>
    <property type="project" value="UniProtKB-UniRule"/>
</dbReference>
<feature type="binding site" evidence="18">
    <location>
        <position position="376"/>
    </location>
    <ligand>
        <name>Mg(2+)</name>
        <dbReference type="ChEBI" id="CHEBI:18420"/>
        <label>1</label>
        <note>catalytic</note>
    </ligand>
</feature>
<evidence type="ECO:0000256" key="14">
    <source>
        <dbReference type="ARBA" id="ARBA00023180"/>
    </source>
</evidence>
<feature type="binding site" evidence="18">
    <location>
        <position position="333"/>
    </location>
    <ligand>
        <name>Mg(2+)</name>
        <dbReference type="ChEBI" id="CHEBI:18420"/>
        <label>2</label>
        <note>catalytic</note>
    </ligand>
</feature>
<feature type="transmembrane region" description="Helical" evidence="20">
    <location>
        <begin position="80"/>
        <end position="103"/>
    </location>
</feature>
<feature type="domain" description="Guanylate cyclase" evidence="21">
    <location>
        <begin position="961"/>
        <end position="1103"/>
    </location>
</feature>
<dbReference type="InterPro" id="IPR001054">
    <property type="entry name" value="A/G_cyclase"/>
</dbReference>
<dbReference type="GO" id="GO:0005886">
    <property type="term" value="C:plasma membrane"/>
    <property type="evidence" value="ECO:0000318"/>
    <property type="project" value="GO_Central"/>
</dbReference>
<dbReference type="PANTHER" id="PTHR45627:SF12">
    <property type="entry name" value="ADENYLATE CYCLASE TYPE 2"/>
    <property type="match status" value="1"/>
</dbReference>
<dbReference type="GO" id="GO:0035556">
    <property type="term" value="P:intracellular signal transduction"/>
    <property type="evidence" value="ECO:0007669"/>
    <property type="project" value="InterPro"/>
</dbReference>
<feature type="binding site" evidence="17">
    <location>
        <begin position="374"/>
        <end position="376"/>
    </location>
    <ligand>
        <name>ATP</name>
        <dbReference type="ChEBI" id="CHEBI:30616"/>
    </ligand>
</feature>
<dbReference type="OrthoDB" id="10035433at2759"/>
<comment type="catalytic activity">
    <reaction evidence="1 16">
        <text>ATP = 3',5'-cyclic AMP + diphosphate</text>
        <dbReference type="Rhea" id="RHEA:15389"/>
        <dbReference type="ChEBI" id="CHEBI:30616"/>
        <dbReference type="ChEBI" id="CHEBI:33019"/>
        <dbReference type="ChEBI" id="CHEBI:58165"/>
        <dbReference type="EC" id="4.6.1.1"/>
    </reaction>
</comment>
<dbReference type="FunFam" id="3.30.70.1230:FF:000003">
    <property type="entry name" value="Adenylate cyclase"/>
    <property type="match status" value="1"/>
</dbReference>
<dbReference type="FunFam" id="3.30.70.1230:FF:000014">
    <property type="entry name" value="adenylate cyclase type 9"/>
    <property type="match status" value="1"/>
</dbReference>
<evidence type="ECO:0000256" key="16">
    <source>
        <dbReference type="PIRNR" id="PIRNR039050"/>
    </source>
</evidence>
<dbReference type="EnsemblMetazoa" id="XM_030975737">
    <property type="protein sequence ID" value="XP_030831597"/>
    <property type="gene ID" value="LOC575180"/>
</dbReference>
<reference evidence="22" key="2">
    <citation type="submission" date="2021-01" db="UniProtKB">
        <authorList>
            <consortium name="EnsemblMetazoa"/>
        </authorList>
    </citation>
    <scope>IDENTIFICATION</scope>
</reference>
<feature type="binding site" evidence="17">
    <location>
        <begin position="1097"/>
        <end position="1101"/>
    </location>
    <ligand>
        <name>ATP</name>
        <dbReference type="ChEBI" id="CHEBI:30616"/>
    </ligand>
</feature>
<dbReference type="InterPro" id="IPR032628">
    <property type="entry name" value="AC_N"/>
</dbReference>
<accession>A0A7M7N5L5</accession>
<feature type="transmembrane region" description="Helical" evidence="20">
    <location>
        <begin position="115"/>
        <end position="137"/>
    </location>
</feature>
<dbReference type="Proteomes" id="UP000007110">
    <property type="component" value="Unassembled WGS sequence"/>
</dbReference>
<feature type="transmembrane region" description="Helical" evidence="20">
    <location>
        <begin position="813"/>
        <end position="831"/>
    </location>
</feature>
<reference evidence="23" key="1">
    <citation type="submission" date="2015-02" db="EMBL/GenBank/DDBJ databases">
        <title>Genome sequencing for Strongylocentrotus purpuratus.</title>
        <authorList>
            <person name="Murali S."/>
            <person name="Liu Y."/>
            <person name="Vee V."/>
            <person name="English A."/>
            <person name="Wang M."/>
            <person name="Skinner E."/>
            <person name="Han Y."/>
            <person name="Muzny D.M."/>
            <person name="Worley K.C."/>
            <person name="Gibbs R.A."/>
        </authorList>
    </citation>
    <scope>NUCLEOTIDE SEQUENCE</scope>
</reference>
<keyword evidence="5 20" id="KW-0812">Transmembrane</keyword>
<dbReference type="PIRSF" id="PIRSF039050">
    <property type="entry name" value="Ade_cyc"/>
    <property type="match status" value="1"/>
</dbReference>
<dbReference type="GO" id="GO:0006171">
    <property type="term" value="P:cAMP biosynthetic process"/>
    <property type="evidence" value="ECO:0000318"/>
    <property type="project" value="GO_Central"/>
</dbReference>
<evidence type="ECO:0000256" key="5">
    <source>
        <dbReference type="ARBA" id="ARBA00022692"/>
    </source>
</evidence>
<dbReference type="InParanoid" id="A0A7M7N5L5"/>
<evidence type="ECO:0000313" key="22">
    <source>
        <dbReference type="EnsemblMetazoa" id="XP_030831598"/>
    </source>
</evidence>
<dbReference type="SUPFAM" id="SSF55073">
    <property type="entry name" value="Nucleotide cyclase"/>
    <property type="match status" value="2"/>
</dbReference>
<keyword evidence="9 16" id="KW-0067">ATP-binding</keyword>
<keyword evidence="23" id="KW-1185">Reference proteome</keyword>
<feature type="binding site" evidence="18">
    <location>
        <position position="332"/>
    </location>
    <ligand>
        <name>Mg(2+)</name>
        <dbReference type="ChEBI" id="CHEBI:18420"/>
        <label>2</label>
        <note>catalytic</note>
    </ligand>
</feature>
<comment type="similarity">
    <text evidence="16 19">Belongs to the adenylyl cyclase class-4/guanylyl cyclase family.</text>
</comment>
<dbReference type="InterPro" id="IPR030672">
    <property type="entry name" value="Adcy"/>
</dbReference>
<evidence type="ECO:0000256" key="20">
    <source>
        <dbReference type="SAM" id="Phobius"/>
    </source>
</evidence>
<evidence type="ECO:0000256" key="15">
    <source>
        <dbReference type="ARBA" id="ARBA00023239"/>
    </source>
</evidence>
<evidence type="ECO:0000256" key="8">
    <source>
        <dbReference type="ARBA" id="ARBA00022741"/>
    </source>
</evidence>
<evidence type="ECO:0000256" key="10">
    <source>
        <dbReference type="ARBA" id="ARBA00022842"/>
    </source>
</evidence>
<evidence type="ECO:0000256" key="18">
    <source>
        <dbReference type="PIRSR" id="PIRSR039050-51"/>
    </source>
</evidence>
<evidence type="ECO:0000256" key="13">
    <source>
        <dbReference type="ARBA" id="ARBA00023136"/>
    </source>
</evidence>
<feature type="transmembrane region" description="Helical" evidence="20">
    <location>
        <begin position="191"/>
        <end position="212"/>
    </location>
</feature>
<evidence type="ECO:0000256" key="17">
    <source>
        <dbReference type="PIRSR" id="PIRSR039050-50"/>
    </source>
</evidence>
<dbReference type="Gene3D" id="3.30.70.1230">
    <property type="entry name" value="Nucleotide cyclase"/>
    <property type="match status" value="2"/>
</dbReference>
<dbReference type="RefSeq" id="XP_030831598.1">
    <property type="nucleotide sequence ID" value="XM_030975738.1"/>
</dbReference>
<feature type="binding site" evidence="17">
    <location>
        <begin position="332"/>
        <end position="337"/>
    </location>
    <ligand>
        <name>ATP</name>
        <dbReference type="ChEBI" id="CHEBI:30616"/>
    </ligand>
</feature>
<feature type="binding site" evidence="18">
    <location>
        <position position="376"/>
    </location>
    <ligand>
        <name>Mg(2+)</name>
        <dbReference type="ChEBI" id="CHEBI:18420"/>
        <label>2</label>
        <note>catalytic</note>
    </ligand>
</feature>
<feature type="transmembrane region" description="Helical" evidence="20">
    <location>
        <begin position="144"/>
        <end position="162"/>
    </location>
</feature>
<evidence type="ECO:0000256" key="12">
    <source>
        <dbReference type="ARBA" id="ARBA00022998"/>
    </source>
</evidence>
<feature type="transmembrane region" description="Helical" evidence="20">
    <location>
        <begin position="665"/>
        <end position="688"/>
    </location>
</feature>
<evidence type="ECO:0000256" key="4">
    <source>
        <dbReference type="ARBA" id="ARBA00012201"/>
    </source>
</evidence>
<dbReference type="GO" id="GO:0046872">
    <property type="term" value="F:metal ion binding"/>
    <property type="evidence" value="ECO:0007669"/>
    <property type="project" value="UniProtKB-KW"/>
</dbReference>
<dbReference type="PROSITE" id="PS50125">
    <property type="entry name" value="GUANYLATE_CYCLASE_2"/>
    <property type="match status" value="2"/>
</dbReference>
<dbReference type="GO" id="GO:0007189">
    <property type="term" value="P:adenylate cyclase-activating G protein-coupled receptor signaling pathway"/>
    <property type="evidence" value="ECO:0000318"/>
    <property type="project" value="GO_Central"/>
</dbReference>
<dbReference type="EnsemblMetazoa" id="XM_030975738">
    <property type="protein sequence ID" value="XP_030831598"/>
    <property type="gene ID" value="LOC575180"/>
</dbReference>
<dbReference type="AlphaFoldDB" id="A0A7M7N5L5"/>
<feature type="transmembrane region" description="Helical" evidence="20">
    <location>
        <begin position="709"/>
        <end position="728"/>
    </location>
</feature>
<dbReference type="Pfam" id="PF00211">
    <property type="entry name" value="Guanylate_cyc"/>
    <property type="match status" value="2"/>
</dbReference>
<feature type="transmembrane region" description="Helical" evidence="20">
    <location>
        <begin position="224"/>
        <end position="241"/>
    </location>
</feature>
<dbReference type="InterPro" id="IPR029787">
    <property type="entry name" value="Nucleotide_cyclase"/>
</dbReference>
<feature type="binding site" evidence="18">
    <location>
        <position position="332"/>
    </location>
    <ligand>
        <name>Mg(2+)</name>
        <dbReference type="ChEBI" id="CHEBI:18420"/>
        <label>1</label>
        <note>catalytic</note>
    </ligand>
</feature>
<keyword evidence="12 16" id="KW-0115">cAMP biosynthesis</keyword>
<dbReference type="PROSITE" id="PS00452">
    <property type="entry name" value="GUANYLATE_CYCLASE_1"/>
    <property type="match status" value="2"/>
</dbReference>
<proteinExistence type="inferred from homology"/>
<keyword evidence="15 16" id="KW-0456">Lyase</keyword>
<dbReference type="FunCoup" id="A0A7M7N5L5">
    <property type="interactions" value="98"/>
</dbReference>
<dbReference type="OMA" id="NLAGMYH"/>
<dbReference type="InterPro" id="IPR009398">
    <property type="entry name" value="Adcy_conserved_dom"/>
</dbReference>
<dbReference type="GeneID" id="575180"/>
<dbReference type="Pfam" id="PF06327">
    <property type="entry name" value="Adcy_cons_dom"/>
    <property type="match status" value="1"/>
</dbReference>
<feature type="binding site" evidence="17">
    <location>
        <position position="1013"/>
    </location>
    <ligand>
        <name>ATP</name>
        <dbReference type="ChEBI" id="CHEBI:30616"/>
    </ligand>
</feature>
<keyword evidence="7" id="KW-0677">Repeat</keyword>
<feature type="binding site" evidence="17">
    <location>
        <position position="420"/>
    </location>
    <ligand>
        <name>ATP</name>
        <dbReference type="ChEBI" id="CHEBI:30616"/>
    </ligand>
</feature>
<comment type="subcellular location">
    <subcellularLocation>
        <location evidence="3">Membrane</location>
        <topology evidence="3">Multi-pass membrane protein</topology>
    </subcellularLocation>
</comment>
<evidence type="ECO:0000256" key="7">
    <source>
        <dbReference type="ARBA" id="ARBA00022737"/>
    </source>
</evidence>
<protein>
    <recommendedName>
        <fullName evidence="4 16">adenylate cyclase</fullName>
        <ecNumber evidence="4 16">4.6.1.1</ecNumber>
    </recommendedName>
</protein>
<keyword evidence="8 16" id="KW-0547">Nucleotide-binding</keyword>